<feature type="domain" description="Dihydrodipicolinate reductase C-terminal" evidence="15">
    <location>
        <begin position="135"/>
        <end position="277"/>
    </location>
</feature>
<comment type="caution">
    <text evidence="13">Lacks conserved residue(s) required for the propagation of feature annotation.</text>
</comment>
<name>A0A5C5ZZ08_9BACT</name>
<evidence type="ECO:0000256" key="8">
    <source>
        <dbReference type="ARBA" id="ARBA00023154"/>
    </source>
</evidence>
<dbReference type="PANTHER" id="PTHR20836">
    <property type="entry name" value="DIHYDRODIPICOLINATE REDUCTASE"/>
    <property type="match status" value="1"/>
</dbReference>
<dbReference type="GO" id="GO:0051287">
    <property type="term" value="F:NAD binding"/>
    <property type="evidence" value="ECO:0007669"/>
    <property type="project" value="UniProtKB-UniRule"/>
</dbReference>
<dbReference type="PIRSF" id="PIRSF000161">
    <property type="entry name" value="DHPR"/>
    <property type="match status" value="1"/>
</dbReference>
<evidence type="ECO:0000256" key="1">
    <source>
        <dbReference type="ARBA" id="ARBA00006642"/>
    </source>
</evidence>
<keyword evidence="7 13" id="KW-0520">NAD</keyword>
<dbReference type="PANTHER" id="PTHR20836:SF0">
    <property type="entry name" value="4-HYDROXY-TETRAHYDRODIPICOLINATE REDUCTASE 1, CHLOROPLASTIC-RELATED"/>
    <property type="match status" value="1"/>
</dbReference>
<keyword evidence="5 13" id="KW-0220">Diaminopimelate biosynthesis</keyword>
<gene>
    <name evidence="13 16" type="primary">dapB</name>
    <name evidence="16" type="ORF">Pla100_47450</name>
</gene>
<evidence type="ECO:0000256" key="5">
    <source>
        <dbReference type="ARBA" id="ARBA00022915"/>
    </source>
</evidence>
<comment type="caution">
    <text evidence="16">The sequence shown here is derived from an EMBL/GenBank/DDBJ whole genome shotgun (WGS) entry which is preliminary data.</text>
</comment>
<comment type="similarity">
    <text evidence="1 13">Belongs to the DapB family.</text>
</comment>
<evidence type="ECO:0000256" key="11">
    <source>
        <dbReference type="ARBA" id="ARBA00049080"/>
    </source>
</evidence>
<dbReference type="FunFam" id="3.30.360.10:FF:000004">
    <property type="entry name" value="4-hydroxy-tetrahydrodipicolinate reductase"/>
    <property type="match status" value="1"/>
</dbReference>
<feature type="active site" description="Proton donor/acceptor" evidence="13">
    <location>
        <position position="164"/>
    </location>
</feature>
<dbReference type="HAMAP" id="MF_00102">
    <property type="entry name" value="DapB"/>
    <property type="match status" value="1"/>
</dbReference>
<dbReference type="EC" id="1.17.1.8" evidence="10 13"/>
<comment type="subunit">
    <text evidence="13">Homotetramer.</text>
</comment>
<evidence type="ECO:0000256" key="13">
    <source>
        <dbReference type="HAMAP-Rule" id="MF_00102"/>
    </source>
</evidence>
<feature type="binding site" evidence="13">
    <location>
        <begin position="174"/>
        <end position="175"/>
    </location>
    <ligand>
        <name>(S)-2,3,4,5-tetrahydrodipicolinate</name>
        <dbReference type="ChEBI" id="CHEBI:16845"/>
    </ligand>
</feature>
<evidence type="ECO:0000256" key="2">
    <source>
        <dbReference type="ARBA" id="ARBA00022490"/>
    </source>
</evidence>
<keyword evidence="17" id="KW-1185">Reference proteome</keyword>
<evidence type="ECO:0000259" key="15">
    <source>
        <dbReference type="Pfam" id="PF05173"/>
    </source>
</evidence>
<keyword evidence="4 13" id="KW-0521">NADP</keyword>
<proteinExistence type="inferred from homology"/>
<dbReference type="SUPFAM" id="SSF51735">
    <property type="entry name" value="NAD(P)-binding Rossmann-fold domains"/>
    <property type="match status" value="1"/>
</dbReference>
<comment type="catalytic activity">
    <reaction evidence="11 13">
        <text>(S)-2,3,4,5-tetrahydrodipicolinate + NADP(+) + H2O = (2S,4S)-4-hydroxy-2,3,4,5-tetrahydrodipicolinate + NADPH + H(+)</text>
        <dbReference type="Rhea" id="RHEA:35331"/>
        <dbReference type="ChEBI" id="CHEBI:15377"/>
        <dbReference type="ChEBI" id="CHEBI:15378"/>
        <dbReference type="ChEBI" id="CHEBI:16845"/>
        <dbReference type="ChEBI" id="CHEBI:57783"/>
        <dbReference type="ChEBI" id="CHEBI:58349"/>
        <dbReference type="ChEBI" id="CHEBI:67139"/>
        <dbReference type="EC" id="1.17.1.8"/>
    </reaction>
</comment>
<evidence type="ECO:0000256" key="3">
    <source>
        <dbReference type="ARBA" id="ARBA00022605"/>
    </source>
</evidence>
<dbReference type="UniPathway" id="UPA00034">
    <property type="reaction ID" value="UER00018"/>
</dbReference>
<dbReference type="EMBL" id="SJPM01000012">
    <property type="protein sequence ID" value="TWT92208.1"/>
    <property type="molecule type" value="Genomic_DNA"/>
</dbReference>
<comment type="catalytic activity">
    <reaction evidence="12 13">
        <text>(S)-2,3,4,5-tetrahydrodipicolinate + NAD(+) + H2O = (2S,4S)-4-hydroxy-2,3,4,5-tetrahydrodipicolinate + NADH + H(+)</text>
        <dbReference type="Rhea" id="RHEA:35323"/>
        <dbReference type="ChEBI" id="CHEBI:15377"/>
        <dbReference type="ChEBI" id="CHEBI:15378"/>
        <dbReference type="ChEBI" id="CHEBI:16845"/>
        <dbReference type="ChEBI" id="CHEBI:57540"/>
        <dbReference type="ChEBI" id="CHEBI:57945"/>
        <dbReference type="ChEBI" id="CHEBI:67139"/>
        <dbReference type="EC" id="1.17.1.8"/>
    </reaction>
</comment>
<evidence type="ECO:0000256" key="7">
    <source>
        <dbReference type="ARBA" id="ARBA00023027"/>
    </source>
</evidence>
<evidence type="ECO:0000259" key="14">
    <source>
        <dbReference type="Pfam" id="PF01113"/>
    </source>
</evidence>
<dbReference type="GO" id="GO:0009089">
    <property type="term" value="P:lysine biosynthetic process via diaminopimelate"/>
    <property type="evidence" value="ECO:0007669"/>
    <property type="project" value="UniProtKB-UniRule"/>
</dbReference>
<dbReference type="Pfam" id="PF01113">
    <property type="entry name" value="DapB_N"/>
    <property type="match status" value="1"/>
</dbReference>
<dbReference type="GO" id="GO:0019877">
    <property type="term" value="P:diaminopimelate biosynthetic process"/>
    <property type="evidence" value="ECO:0007669"/>
    <property type="project" value="UniProtKB-UniRule"/>
</dbReference>
<dbReference type="InterPro" id="IPR022663">
    <property type="entry name" value="DapB_C"/>
</dbReference>
<dbReference type="GO" id="GO:0050661">
    <property type="term" value="F:NADP binding"/>
    <property type="evidence" value="ECO:0007669"/>
    <property type="project" value="UniProtKB-UniRule"/>
</dbReference>
<sequence length="282" mass="29626">MNSTIKLAVHGAAGRMGQRVVALAAAEDHAPRQSRFQIVAAIDHPDHPKMGQDAGLVAGIGELNTTLSATWPSEADVVIDFSLPEALDGCVDACLKHGIPLVVATTGLSDAQKEKLAEAGKSLPIVWAPSMSLAVNLSMRIAAQITTALKDVAGGVDIEILERHHRFKADAPSGTALKFGELIASAMGGEVDHIHGREGHTGQRTRNEIGYHAIRVGDNPGEHTIVFGMLGERIELNVAASNRDCYASGALAAARWLCGPSDGTAKPAGLYNMFDVLGMSDE</sequence>
<dbReference type="GO" id="GO:0005829">
    <property type="term" value="C:cytosol"/>
    <property type="evidence" value="ECO:0007669"/>
    <property type="project" value="TreeGrafter"/>
</dbReference>
<evidence type="ECO:0000256" key="4">
    <source>
        <dbReference type="ARBA" id="ARBA00022857"/>
    </source>
</evidence>
<feature type="domain" description="Dihydrodipicolinate reductase N-terminal" evidence="14">
    <location>
        <begin position="5"/>
        <end position="131"/>
    </location>
</feature>
<comment type="pathway">
    <text evidence="9 13">Amino-acid biosynthesis; L-lysine biosynthesis via DAP pathway; (S)-tetrahydrodipicolinate from L-aspartate: step 4/4.</text>
</comment>
<accession>A0A5C5ZZ08</accession>
<dbReference type="InterPro" id="IPR036291">
    <property type="entry name" value="NAD(P)-bd_dom_sf"/>
</dbReference>
<dbReference type="NCBIfam" id="TIGR00036">
    <property type="entry name" value="dapB"/>
    <property type="match status" value="1"/>
</dbReference>
<dbReference type="InterPro" id="IPR000846">
    <property type="entry name" value="DapB_N"/>
</dbReference>
<dbReference type="PROSITE" id="PS01298">
    <property type="entry name" value="DAPB"/>
    <property type="match status" value="1"/>
</dbReference>
<keyword evidence="6 13" id="KW-0560">Oxidoreductase</keyword>
<keyword evidence="2 13" id="KW-0963">Cytoplasm</keyword>
<feature type="binding site" evidence="13">
    <location>
        <begin position="11"/>
        <end position="16"/>
    </location>
    <ligand>
        <name>NAD(+)</name>
        <dbReference type="ChEBI" id="CHEBI:57540"/>
    </ligand>
</feature>
<dbReference type="AlphaFoldDB" id="A0A5C5ZZ08"/>
<feature type="binding site" evidence="13">
    <location>
        <position position="165"/>
    </location>
    <ligand>
        <name>(S)-2,3,4,5-tetrahydrodipicolinate</name>
        <dbReference type="ChEBI" id="CHEBI:16845"/>
    </ligand>
</feature>
<keyword evidence="8 13" id="KW-0457">Lysine biosynthesis</keyword>
<dbReference type="Gene3D" id="3.30.360.10">
    <property type="entry name" value="Dihydrodipicolinate Reductase, domain 2"/>
    <property type="match status" value="1"/>
</dbReference>
<keyword evidence="3 13" id="KW-0028">Amino-acid biosynthesis</keyword>
<evidence type="ECO:0000256" key="12">
    <source>
        <dbReference type="ARBA" id="ARBA00049396"/>
    </source>
</evidence>
<dbReference type="GO" id="GO:0008839">
    <property type="term" value="F:4-hydroxy-tetrahydrodipicolinate reductase"/>
    <property type="evidence" value="ECO:0007669"/>
    <property type="project" value="UniProtKB-UniRule"/>
</dbReference>
<organism evidence="16 17">
    <name type="scientific">Neorhodopirellula pilleata</name>
    <dbReference type="NCBI Taxonomy" id="2714738"/>
    <lineage>
        <taxon>Bacteria</taxon>
        <taxon>Pseudomonadati</taxon>
        <taxon>Planctomycetota</taxon>
        <taxon>Planctomycetia</taxon>
        <taxon>Pirellulales</taxon>
        <taxon>Pirellulaceae</taxon>
        <taxon>Neorhodopirellula</taxon>
    </lineage>
</organism>
<comment type="function">
    <text evidence="13">Catalyzes the conversion of 4-hydroxy-tetrahydrodipicolinate (HTPA) to tetrahydrodipicolinate.</text>
</comment>
<evidence type="ECO:0000256" key="10">
    <source>
        <dbReference type="ARBA" id="ARBA00038983"/>
    </source>
</evidence>
<evidence type="ECO:0000313" key="16">
    <source>
        <dbReference type="EMBL" id="TWT92208.1"/>
    </source>
</evidence>
<feature type="binding site" evidence="13">
    <location>
        <position position="43"/>
    </location>
    <ligand>
        <name>NAD(+)</name>
        <dbReference type="ChEBI" id="CHEBI:57540"/>
    </ligand>
</feature>
<dbReference type="OrthoDB" id="9790352at2"/>
<dbReference type="CDD" id="cd02274">
    <property type="entry name" value="DHDPR_N"/>
    <property type="match status" value="1"/>
</dbReference>
<evidence type="ECO:0000256" key="6">
    <source>
        <dbReference type="ARBA" id="ARBA00023002"/>
    </source>
</evidence>
<dbReference type="Pfam" id="PF05173">
    <property type="entry name" value="DapB_C"/>
    <property type="match status" value="1"/>
</dbReference>
<dbReference type="GO" id="GO:0016726">
    <property type="term" value="F:oxidoreductase activity, acting on CH or CH2 groups, NAD or NADP as acceptor"/>
    <property type="evidence" value="ECO:0007669"/>
    <property type="project" value="UniProtKB-UniRule"/>
</dbReference>
<feature type="active site" description="Proton donor" evidence="13">
    <location>
        <position position="168"/>
    </location>
</feature>
<dbReference type="RefSeq" id="WP_146580512.1">
    <property type="nucleotide sequence ID" value="NZ_SJPM01000012.1"/>
</dbReference>
<dbReference type="InterPro" id="IPR023940">
    <property type="entry name" value="DHDPR_bac"/>
</dbReference>
<reference evidence="16 17" key="1">
    <citation type="submission" date="2019-02" db="EMBL/GenBank/DDBJ databases">
        <title>Deep-cultivation of Planctomycetes and their phenomic and genomic characterization uncovers novel biology.</title>
        <authorList>
            <person name="Wiegand S."/>
            <person name="Jogler M."/>
            <person name="Boedeker C."/>
            <person name="Pinto D."/>
            <person name="Vollmers J."/>
            <person name="Rivas-Marin E."/>
            <person name="Kohn T."/>
            <person name="Peeters S.H."/>
            <person name="Heuer A."/>
            <person name="Rast P."/>
            <person name="Oberbeckmann S."/>
            <person name="Bunk B."/>
            <person name="Jeske O."/>
            <person name="Meyerdierks A."/>
            <person name="Storesund J.E."/>
            <person name="Kallscheuer N."/>
            <person name="Luecker S."/>
            <person name="Lage O.M."/>
            <person name="Pohl T."/>
            <person name="Merkel B.J."/>
            <person name="Hornburger P."/>
            <person name="Mueller R.-W."/>
            <person name="Bruemmer F."/>
            <person name="Labrenz M."/>
            <person name="Spormann A.M."/>
            <person name="Op Den Camp H."/>
            <person name="Overmann J."/>
            <person name="Amann R."/>
            <person name="Jetten M.S.M."/>
            <person name="Mascher T."/>
            <person name="Medema M.H."/>
            <person name="Devos D.P."/>
            <person name="Kaster A.-K."/>
            <person name="Ovreas L."/>
            <person name="Rohde M."/>
            <person name="Galperin M.Y."/>
            <person name="Jogler C."/>
        </authorList>
    </citation>
    <scope>NUCLEOTIDE SEQUENCE [LARGE SCALE GENOMIC DNA]</scope>
    <source>
        <strain evidence="16 17">Pla100</strain>
    </source>
</reference>
<protein>
    <recommendedName>
        <fullName evidence="10 13">4-hydroxy-tetrahydrodipicolinate reductase</fullName>
        <shortName evidence="13">HTPA reductase</shortName>
        <ecNumber evidence="10 13">1.17.1.8</ecNumber>
    </recommendedName>
</protein>
<evidence type="ECO:0000256" key="9">
    <source>
        <dbReference type="ARBA" id="ARBA00037922"/>
    </source>
</evidence>
<comment type="subcellular location">
    <subcellularLocation>
        <location evidence="13">Cytoplasm</location>
    </subcellularLocation>
</comment>
<feature type="binding site" evidence="13">
    <location>
        <begin position="128"/>
        <end position="131"/>
    </location>
    <ligand>
        <name>NAD(+)</name>
        <dbReference type="ChEBI" id="CHEBI:57540"/>
    </ligand>
</feature>
<evidence type="ECO:0000313" key="17">
    <source>
        <dbReference type="Proteomes" id="UP000316213"/>
    </source>
</evidence>
<dbReference type="SUPFAM" id="SSF55347">
    <property type="entry name" value="Glyceraldehyde-3-phosphate dehydrogenase-like, C-terminal domain"/>
    <property type="match status" value="1"/>
</dbReference>
<dbReference type="InterPro" id="IPR022664">
    <property type="entry name" value="DapB_N_CS"/>
</dbReference>
<comment type="caution">
    <text evidence="13">Was originally thought to be a dihydrodipicolinate reductase (DHDPR), catalyzing the conversion of dihydrodipicolinate to tetrahydrodipicolinate. However, it was shown in E.coli that the substrate of the enzymatic reaction is not dihydrodipicolinate (DHDP) but in fact (2S,4S)-4-hydroxy-2,3,4,5-tetrahydrodipicolinic acid (HTPA), the product released by the DapA-catalyzed reaction.</text>
</comment>
<dbReference type="Gene3D" id="3.40.50.720">
    <property type="entry name" value="NAD(P)-binding Rossmann-like Domain"/>
    <property type="match status" value="1"/>
</dbReference>
<feature type="binding site" evidence="13">
    <location>
        <begin position="104"/>
        <end position="106"/>
    </location>
    <ligand>
        <name>NAD(+)</name>
        <dbReference type="ChEBI" id="CHEBI:57540"/>
    </ligand>
</feature>
<dbReference type="Proteomes" id="UP000316213">
    <property type="component" value="Unassembled WGS sequence"/>
</dbReference>